<gene>
    <name evidence="1" type="ORF">AWB68_08909</name>
</gene>
<dbReference type="Proteomes" id="UP000054770">
    <property type="component" value="Unassembled WGS sequence"/>
</dbReference>
<dbReference type="AlphaFoldDB" id="A0A158L747"/>
<dbReference type="EMBL" id="FCON02000526">
    <property type="protein sequence ID" value="SAL88840.1"/>
    <property type="molecule type" value="Genomic_DNA"/>
</dbReference>
<sequence length="36" mass="4025">MSARDVWTPAGFCGEAMLTSFVFDDRLASIRSRSSR</sequence>
<organism evidence="1 2">
    <name type="scientific">Caballeronia choica</name>
    <dbReference type="NCBI Taxonomy" id="326476"/>
    <lineage>
        <taxon>Bacteria</taxon>
        <taxon>Pseudomonadati</taxon>
        <taxon>Pseudomonadota</taxon>
        <taxon>Betaproteobacteria</taxon>
        <taxon>Burkholderiales</taxon>
        <taxon>Burkholderiaceae</taxon>
        <taxon>Caballeronia</taxon>
    </lineage>
</organism>
<evidence type="ECO:0000313" key="1">
    <source>
        <dbReference type="EMBL" id="SAL88840.1"/>
    </source>
</evidence>
<name>A0A158L747_9BURK</name>
<accession>A0A158L747</accession>
<proteinExistence type="predicted"/>
<reference evidence="1" key="1">
    <citation type="submission" date="2016-01" db="EMBL/GenBank/DDBJ databases">
        <authorList>
            <person name="Peeters C."/>
        </authorList>
    </citation>
    <scope>NUCLEOTIDE SEQUENCE [LARGE SCALE GENOMIC DNA]</scope>
    <source>
        <strain evidence="1">LMG 22940</strain>
    </source>
</reference>
<evidence type="ECO:0000313" key="2">
    <source>
        <dbReference type="Proteomes" id="UP000054770"/>
    </source>
</evidence>
<comment type="caution">
    <text evidence="1">The sequence shown here is derived from an EMBL/GenBank/DDBJ whole genome shotgun (WGS) entry which is preliminary data.</text>
</comment>
<keyword evidence="2" id="KW-1185">Reference proteome</keyword>
<protein>
    <submittedName>
        <fullName evidence="1">Uncharacterized protein</fullName>
    </submittedName>
</protein>